<evidence type="ECO:0000313" key="1">
    <source>
        <dbReference type="EMBL" id="KAJ9114888.1"/>
    </source>
</evidence>
<evidence type="ECO:0000313" key="2">
    <source>
        <dbReference type="Proteomes" id="UP001230649"/>
    </source>
</evidence>
<name>A0ACC2WTX1_9TREE</name>
<gene>
    <name evidence="1" type="ORF">QFC20_001260</name>
</gene>
<keyword evidence="2" id="KW-1185">Reference proteome</keyword>
<accession>A0ACC2WTX1</accession>
<reference evidence="1" key="1">
    <citation type="submission" date="2023-04" db="EMBL/GenBank/DDBJ databases">
        <title>Draft Genome sequencing of Naganishia species isolated from polar environments using Oxford Nanopore Technology.</title>
        <authorList>
            <person name="Leo P."/>
            <person name="Venkateswaran K."/>
        </authorList>
    </citation>
    <scope>NUCLEOTIDE SEQUENCE</scope>
    <source>
        <strain evidence="1">MNA-CCFEE 5262</strain>
    </source>
</reference>
<protein>
    <submittedName>
        <fullName evidence="1">Uncharacterized protein</fullName>
    </submittedName>
</protein>
<organism evidence="1 2">
    <name type="scientific">Naganishia adeliensis</name>
    <dbReference type="NCBI Taxonomy" id="92952"/>
    <lineage>
        <taxon>Eukaryota</taxon>
        <taxon>Fungi</taxon>
        <taxon>Dikarya</taxon>
        <taxon>Basidiomycota</taxon>
        <taxon>Agaricomycotina</taxon>
        <taxon>Tremellomycetes</taxon>
        <taxon>Filobasidiales</taxon>
        <taxon>Filobasidiaceae</taxon>
        <taxon>Naganishia</taxon>
    </lineage>
</organism>
<proteinExistence type="predicted"/>
<dbReference type="EMBL" id="JASBWS010000007">
    <property type="protein sequence ID" value="KAJ9114888.1"/>
    <property type="molecule type" value="Genomic_DNA"/>
</dbReference>
<comment type="caution">
    <text evidence="1">The sequence shown here is derived from an EMBL/GenBank/DDBJ whole genome shotgun (WGS) entry which is preliminary data.</text>
</comment>
<sequence>MAQTTGHQKGPTRHVPTASVRTPSAAAKASAPLPNRQAIKIRVVSWNLGDSVPKGDLSSLLGEVPPYHPPDHLVTSLPIFDETDGDGHPYHLIVVAAQECPSASGVPRGLAAGVTKGVIGGLKEKEKLKERGKAKEAKEVEKAEKAWIAQLEKIHGTGTEDNSVAATPTQDTSPTSYTFPPKPPANDGQENPTRGDSTDTTAAASIVSSVSVDPSAETNHSKPEMSISMPSAASRDTPIEVSASTEPQATPVATPSNGTLRTPHHGHHTGHVTTGAKGWSDLLEDYLCRGVKHDPKARNRRTGSISFRQGSISGSLPSTPLQGPPLNPFVKGGLNFSPSTAERGTNTPSTPMVMEGQPALSVSPQQVDLDPSTGGSLPSSTQQRSQTLRQPIPIPSKGLVPPPSVLRGGSSLESRETGPRAPSSPTFSFELQTPTPLSEVPPSIILEQANRPESSTSTYPTPSIDRYTTSSPLSYASDVLSTINPESSMTDEPESDEAPKRSHSRSRSLLSAIMHKGSKGEDGNTLSTIHPGAANLDSRDSDPHTGSHNPGYFTVQPGQYKDKRLTPLQIPSSGSVANSNKSSPASGLNSQAQSNNGSTPKYSTGPYHFLVKERLLGLYLAIFVHRDCKDWVKGYDHDYVPAGLAGGRIGNKGGIGMSLNMAGHRFLFINSHLAAHAHRVEARIANIAKIKSELHLDCFLPDSDPRAKQKDITDRYDTVFWMGDLNFRLDISRLHADWLVSRKEYAQALEFDQLRNAMIREDVFDGFSEAPIDFAPTFKYDVWRSAKRTRSMKKKAGAKSREKDREAKKEGEECIMEVDEECETDNNLTDDQSSWVGGDRRASVDTSAALSTIAGTVSEEGSPTSERLVTVTQPLRPVAAVAKTTAIKAKHRFMKFIKAATPPVNIPSSSLSSRSSFSKSTSPTKSSIFSPPSSSTWAAAAPDVTTHTYPAHLLENRRQSMDSAFEEGFAPGTSTSSRPGLTRQISSKLKRRFSTSQSQQDVNDDDSSSSSEEDVRQGVYDSSSKQRVPSWCDRVLWKTIIEEDPSETSPTSAGPASPESKMSRMGHNLVSKLHLRRDSHHIELPGQDRATAAPPMLSPVVKVSPTPLQDPPPTPLTAGRHSLSFNVASLDRHARDSSRPDYARSNPGSSDSSPALSSIEADTSMRHRLPEKLKHRSISGAMIKSSTSTTATSHEHGHRSSVGNLPSPDPRGEHHFLRTRTFGDLSIARTDTLHHLFSGDGVETSIASARKWFSHLVRPRSDIEEVPAERSPSPEPEPAPEPPKRKGEVVCLKYDTLDDAAMRRLEGRS</sequence>
<dbReference type="Proteomes" id="UP001230649">
    <property type="component" value="Unassembled WGS sequence"/>
</dbReference>